<name>A0A6L2JLI8_TANCI</name>
<organism evidence="1">
    <name type="scientific">Tanacetum cinerariifolium</name>
    <name type="common">Dalmatian daisy</name>
    <name type="synonym">Chrysanthemum cinerariifolium</name>
    <dbReference type="NCBI Taxonomy" id="118510"/>
    <lineage>
        <taxon>Eukaryota</taxon>
        <taxon>Viridiplantae</taxon>
        <taxon>Streptophyta</taxon>
        <taxon>Embryophyta</taxon>
        <taxon>Tracheophyta</taxon>
        <taxon>Spermatophyta</taxon>
        <taxon>Magnoliopsida</taxon>
        <taxon>eudicotyledons</taxon>
        <taxon>Gunneridae</taxon>
        <taxon>Pentapetalae</taxon>
        <taxon>asterids</taxon>
        <taxon>campanulids</taxon>
        <taxon>Asterales</taxon>
        <taxon>Asteraceae</taxon>
        <taxon>Asteroideae</taxon>
        <taxon>Anthemideae</taxon>
        <taxon>Anthemidinae</taxon>
        <taxon>Tanacetum</taxon>
    </lineage>
</organism>
<proteinExistence type="predicted"/>
<protein>
    <submittedName>
        <fullName evidence="1">Uncharacterized protein</fullName>
    </submittedName>
</protein>
<sequence>MNPSSSVGKTCLGEIVIEISSDKAEEHGDWNYPEFQDTTNSGGKKKTNAMVFYKMDTEEISDRFVASLKLCLDLEVKRGNKVVKKELIIPLRGEIYFVKFILNPEEDDIEPGVVFERDIPDIEGVDEEAEREALAISMCERYSLLEEERPVIKTMAYSDKYKKTLDGICLDKMKQNGMNKEEEEDMIKINREALLEKDDHGAFVIPIRLEGKVNLNALADTGSDVNTVPYHIYKELGREDVQNVKKGITMLNHSKVEPMGLLRDVLCQVGVTTIIAKFLILDMPIDRDTPILVGRGFLHTCSGILNTIERITSTFDGICHQTFRAAQTSLDTAESNNDDEEEYAIQRNKFGASLYRPKPARRIVMTMGGNYDEAESSRPKCSRQYEIIEDVSLPQVHHEFLLWEGCNRDAKSRNIHFYGVVKAFNINEPIYSELCHEFYSTYEFDKVYGDDELKTKKIIKFRLGGRAHSLTLLEFAQRLGLYDVEELDEKSFDVYF</sequence>
<accession>A0A6L2JLI8</accession>
<dbReference type="AlphaFoldDB" id="A0A6L2JLI8"/>
<dbReference type="PANTHER" id="PTHR33067">
    <property type="entry name" value="RNA-DIRECTED DNA POLYMERASE-RELATED"/>
    <property type="match status" value="1"/>
</dbReference>
<gene>
    <name evidence="1" type="ORF">Tci_009899</name>
</gene>
<comment type="caution">
    <text evidence="1">The sequence shown here is derived from an EMBL/GenBank/DDBJ whole genome shotgun (WGS) entry which is preliminary data.</text>
</comment>
<dbReference type="PANTHER" id="PTHR33067:SF9">
    <property type="entry name" value="RNA-DIRECTED DNA POLYMERASE"/>
    <property type="match status" value="1"/>
</dbReference>
<dbReference type="Gene3D" id="2.40.70.10">
    <property type="entry name" value="Acid Proteases"/>
    <property type="match status" value="1"/>
</dbReference>
<dbReference type="EMBL" id="BKCJ010000990">
    <property type="protein sequence ID" value="GEU37921.1"/>
    <property type="molecule type" value="Genomic_DNA"/>
</dbReference>
<reference evidence="1" key="1">
    <citation type="journal article" date="2019" name="Sci. Rep.">
        <title>Draft genome of Tanacetum cinerariifolium, the natural source of mosquito coil.</title>
        <authorList>
            <person name="Yamashiro T."/>
            <person name="Shiraishi A."/>
            <person name="Satake H."/>
            <person name="Nakayama K."/>
        </authorList>
    </citation>
    <scope>NUCLEOTIDE SEQUENCE</scope>
</reference>
<dbReference type="InterPro" id="IPR021109">
    <property type="entry name" value="Peptidase_aspartic_dom_sf"/>
</dbReference>
<evidence type="ECO:0000313" key="1">
    <source>
        <dbReference type="EMBL" id="GEU37921.1"/>
    </source>
</evidence>
<dbReference type="CDD" id="cd00303">
    <property type="entry name" value="retropepsin_like"/>
    <property type="match status" value="1"/>
</dbReference>
<dbReference type="SUPFAM" id="SSF50630">
    <property type="entry name" value="Acid proteases"/>
    <property type="match status" value="1"/>
</dbReference>